<name>A0A917WSK1_9ACTN</name>
<evidence type="ECO:0000313" key="1">
    <source>
        <dbReference type="EMBL" id="GGM27890.1"/>
    </source>
</evidence>
<gene>
    <name evidence="1" type="ORF">GCM10011608_10900</name>
</gene>
<dbReference type="AlphaFoldDB" id="A0A917WSK1"/>
<protein>
    <submittedName>
        <fullName evidence="1">Uncharacterized protein</fullName>
    </submittedName>
</protein>
<sequence>MTDRENLPRCCEYRGLFYPGHIKRCRQHATPEQRALAAETEDRAAALGVLAGQGWPYGPNIDVESRLRLLDWADANGLRLANTRCQGLHWLTRGRCAVRICNRLGHWMDHVTRWNWGGRPALILAQPYHLTGDCEAQLGQLAADGLRVSVGDDGWYGWGTVAVEVWDADVYRRHLLAG</sequence>
<reference evidence="1" key="1">
    <citation type="journal article" date="2014" name="Int. J. Syst. Evol. Microbiol.">
        <title>Complete genome sequence of Corynebacterium casei LMG S-19264T (=DSM 44701T), isolated from a smear-ripened cheese.</title>
        <authorList>
            <consortium name="US DOE Joint Genome Institute (JGI-PGF)"/>
            <person name="Walter F."/>
            <person name="Albersmeier A."/>
            <person name="Kalinowski J."/>
            <person name="Ruckert C."/>
        </authorList>
    </citation>
    <scope>NUCLEOTIDE SEQUENCE</scope>
    <source>
        <strain evidence="1">CGMCC 4.7312</strain>
    </source>
</reference>
<reference evidence="1" key="2">
    <citation type="submission" date="2020-09" db="EMBL/GenBank/DDBJ databases">
        <authorList>
            <person name="Sun Q."/>
            <person name="Zhou Y."/>
        </authorList>
    </citation>
    <scope>NUCLEOTIDE SEQUENCE</scope>
    <source>
        <strain evidence="1">CGMCC 4.7312</strain>
    </source>
</reference>
<keyword evidence="2" id="KW-1185">Reference proteome</keyword>
<accession>A0A917WSK1</accession>
<comment type="caution">
    <text evidence="1">The sequence shown here is derived from an EMBL/GenBank/DDBJ whole genome shotgun (WGS) entry which is preliminary data.</text>
</comment>
<dbReference type="RefSeq" id="WP_189041130.1">
    <property type="nucleotide sequence ID" value="NZ_BMNB01000003.1"/>
</dbReference>
<organism evidence="1 2">
    <name type="scientific">Micromonospora sonchi</name>
    <dbReference type="NCBI Taxonomy" id="1763543"/>
    <lineage>
        <taxon>Bacteria</taxon>
        <taxon>Bacillati</taxon>
        <taxon>Actinomycetota</taxon>
        <taxon>Actinomycetes</taxon>
        <taxon>Micromonosporales</taxon>
        <taxon>Micromonosporaceae</taxon>
        <taxon>Micromonospora</taxon>
    </lineage>
</organism>
<dbReference type="EMBL" id="BMNB01000003">
    <property type="protein sequence ID" value="GGM27890.1"/>
    <property type="molecule type" value="Genomic_DNA"/>
</dbReference>
<proteinExistence type="predicted"/>
<evidence type="ECO:0000313" key="2">
    <source>
        <dbReference type="Proteomes" id="UP000608890"/>
    </source>
</evidence>
<dbReference type="Proteomes" id="UP000608890">
    <property type="component" value="Unassembled WGS sequence"/>
</dbReference>